<dbReference type="GO" id="GO:0003700">
    <property type="term" value="F:DNA-binding transcription factor activity"/>
    <property type="evidence" value="ECO:0007669"/>
    <property type="project" value="TreeGrafter"/>
</dbReference>
<gene>
    <name evidence="5" type="ORF">DRW41_09725</name>
</gene>
<dbReference type="GO" id="GO:0000976">
    <property type="term" value="F:transcription cis-regulatory region binding"/>
    <property type="evidence" value="ECO:0007669"/>
    <property type="project" value="TreeGrafter"/>
</dbReference>
<evidence type="ECO:0000313" key="5">
    <source>
        <dbReference type="EMBL" id="RDU37227.1"/>
    </source>
</evidence>
<dbReference type="Pfam" id="PF13377">
    <property type="entry name" value="Peripla_BP_3"/>
    <property type="match status" value="1"/>
</dbReference>
<dbReference type="Proteomes" id="UP000257144">
    <property type="component" value="Unassembled WGS sequence"/>
</dbReference>
<dbReference type="Gene3D" id="3.40.50.2300">
    <property type="match status" value="2"/>
</dbReference>
<dbReference type="CDD" id="cd01392">
    <property type="entry name" value="HTH_LacI"/>
    <property type="match status" value="1"/>
</dbReference>
<evidence type="ECO:0000256" key="3">
    <source>
        <dbReference type="ARBA" id="ARBA00023163"/>
    </source>
</evidence>
<dbReference type="InterPro" id="IPR000843">
    <property type="entry name" value="HTH_LacI"/>
</dbReference>
<proteinExistence type="predicted"/>
<accession>A0A3D8GSB1</accession>
<dbReference type="InterPro" id="IPR010982">
    <property type="entry name" value="Lambda_DNA-bd_dom_sf"/>
</dbReference>
<evidence type="ECO:0000259" key="4">
    <source>
        <dbReference type="PROSITE" id="PS50932"/>
    </source>
</evidence>
<dbReference type="SUPFAM" id="SSF53822">
    <property type="entry name" value="Periplasmic binding protein-like I"/>
    <property type="match status" value="1"/>
</dbReference>
<evidence type="ECO:0000256" key="1">
    <source>
        <dbReference type="ARBA" id="ARBA00023015"/>
    </source>
</evidence>
<dbReference type="SUPFAM" id="SSF47413">
    <property type="entry name" value="lambda repressor-like DNA-binding domains"/>
    <property type="match status" value="1"/>
</dbReference>
<evidence type="ECO:0000313" key="6">
    <source>
        <dbReference type="Proteomes" id="UP000257144"/>
    </source>
</evidence>
<keyword evidence="6" id="KW-1185">Reference proteome</keyword>
<dbReference type="AlphaFoldDB" id="A0A3D8GSB1"/>
<dbReference type="Pfam" id="PF00356">
    <property type="entry name" value="LacI"/>
    <property type="match status" value="1"/>
</dbReference>
<organism evidence="5 6">
    <name type="scientific">Neobacillus piezotolerans</name>
    <dbReference type="NCBI Taxonomy" id="2259171"/>
    <lineage>
        <taxon>Bacteria</taxon>
        <taxon>Bacillati</taxon>
        <taxon>Bacillota</taxon>
        <taxon>Bacilli</taxon>
        <taxon>Bacillales</taxon>
        <taxon>Bacillaceae</taxon>
        <taxon>Neobacillus</taxon>
    </lineage>
</organism>
<dbReference type="OrthoDB" id="43195at2"/>
<dbReference type="InterPro" id="IPR046335">
    <property type="entry name" value="LacI/GalR-like_sensor"/>
</dbReference>
<protein>
    <submittedName>
        <fullName evidence="5">LacI family transcriptional regulator</fullName>
    </submittedName>
</protein>
<feature type="domain" description="HTH lacI-type" evidence="4">
    <location>
        <begin position="2"/>
        <end position="57"/>
    </location>
</feature>
<dbReference type="PROSITE" id="PS00356">
    <property type="entry name" value="HTH_LACI_1"/>
    <property type="match status" value="1"/>
</dbReference>
<dbReference type="PANTHER" id="PTHR30146:SF149">
    <property type="entry name" value="HTH-TYPE TRANSCRIPTIONAL REGULATOR EBGR"/>
    <property type="match status" value="1"/>
</dbReference>
<dbReference type="EMBL" id="QNQT01000003">
    <property type="protein sequence ID" value="RDU37227.1"/>
    <property type="molecule type" value="Genomic_DNA"/>
</dbReference>
<dbReference type="Gene3D" id="1.10.260.40">
    <property type="entry name" value="lambda repressor-like DNA-binding domains"/>
    <property type="match status" value="1"/>
</dbReference>
<dbReference type="PROSITE" id="PS50932">
    <property type="entry name" value="HTH_LACI_2"/>
    <property type="match status" value="1"/>
</dbReference>
<evidence type="ECO:0000256" key="2">
    <source>
        <dbReference type="ARBA" id="ARBA00023125"/>
    </source>
</evidence>
<dbReference type="InterPro" id="IPR028082">
    <property type="entry name" value="Peripla_BP_I"/>
</dbReference>
<keyword evidence="2" id="KW-0238">DNA-binding</keyword>
<keyword evidence="1" id="KW-0805">Transcription regulation</keyword>
<name>A0A3D8GSB1_9BACI</name>
<keyword evidence="3" id="KW-0804">Transcription</keyword>
<dbReference type="SMART" id="SM00354">
    <property type="entry name" value="HTH_LACI"/>
    <property type="match status" value="1"/>
</dbReference>
<dbReference type="PRINTS" id="PR00036">
    <property type="entry name" value="HTHLACI"/>
</dbReference>
<dbReference type="RefSeq" id="WP_115452054.1">
    <property type="nucleotide sequence ID" value="NZ_QNQT01000003.1"/>
</dbReference>
<reference evidence="5 6" key="1">
    <citation type="submission" date="2018-07" db="EMBL/GenBank/DDBJ databases">
        <title>Bacillus sp. YLB-04 draft genome sequence.</title>
        <authorList>
            <person name="Yu L."/>
            <person name="Tang X."/>
        </authorList>
    </citation>
    <scope>NUCLEOTIDE SEQUENCE [LARGE SCALE GENOMIC DNA]</scope>
    <source>
        <strain evidence="5 6">YLB-04</strain>
    </source>
</reference>
<comment type="caution">
    <text evidence="5">The sequence shown here is derived from an EMBL/GenBank/DDBJ whole genome shotgun (WGS) entry which is preliminary data.</text>
</comment>
<sequence>MATIKDIAEKAGVSIATVSRVLNYDPTLSVTDETRKRIVEAAEELSYKKRSAKKTATKKIAIIHWYTEKEEMEDLYYMSIRLGIEQRCQQLDIQFANYFYDELKGIKNDQVQGIIAIGKFSLEQVAEMAGVTDNIVFADCSPDDDMYDSVIIDFDKASKKIIHYLFEKGHDSIGYIGGREAYKGSSVEIADQREKSFRSYMTEKGHLDEDLIYIGSFSVASGYSLMKQAIKELGERLPTAFFAGNDLIAIGCLRALHEENIAVPERVNIIGINDISVSKYVFPALSTLKVHTELMGETALDTLLERIDGRRVAKKIFIGTELVIRNSSF</sequence>
<dbReference type="PANTHER" id="PTHR30146">
    <property type="entry name" value="LACI-RELATED TRANSCRIPTIONAL REPRESSOR"/>
    <property type="match status" value="1"/>
</dbReference>
<dbReference type="CDD" id="cd01544">
    <property type="entry name" value="PBP1_GalR"/>
    <property type="match status" value="1"/>
</dbReference>